<accession>A0A316VSL2</accession>
<gene>
    <name evidence="2" type="ORF">IE81DRAFT_326792</name>
</gene>
<organism evidence="2 3">
    <name type="scientific">Ceraceosorus guamensis</name>
    <dbReference type="NCBI Taxonomy" id="1522189"/>
    <lineage>
        <taxon>Eukaryota</taxon>
        <taxon>Fungi</taxon>
        <taxon>Dikarya</taxon>
        <taxon>Basidiomycota</taxon>
        <taxon>Ustilaginomycotina</taxon>
        <taxon>Exobasidiomycetes</taxon>
        <taxon>Ceraceosorales</taxon>
        <taxon>Ceraceosoraceae</taxon>
        <taxon>Ceraceosorus</taxon>
    </lineage>
</organism>
<reference evidence="2 3" key="1">
    <citation type="journal article" date="2018" name="Mol. Biol. Evol.">
        <title>Broad Genomic Sampling Reveals a Smut Pathogenic Ancestry of the Fungal Clade Ustilaginomycotina.</title>
        <authorList>
            <person name="Kijpornyongpan T."/>
            <person name="Mondo S.J."/>
            <person name="Barry K."/>
            <person name="Sandor L."/>
            <person name="Lee J."/>
            <person name="Lipzen A."/>
            <person name="Pangilinan J."/>
            <person name="LaButti K."/>
            <person name="Hainaut M."/>
            <person name="Henrissat B."/>
            <person name="Grigoriev I.V."/>
            <person name="Spatafora J.W."/>
            <person name="Aime M.C."/>
        </authorList>
    </citation>
    <scope>NUCLEOTIDE SEQUENCE [LARGE SCALE GENOMIC DNA]</scope>
    <source>
        <strain evidence="2 3">MCA 4658</strain>
    </source>
</reference>
<evidence type="ECO:0008006" key="4">
    <source>
        <dbReference type="Google" id="ProtNLM"/>
    </source>
</evidence>
<feature type="signal peptide" evidence="1">
    <location>
        <begin position="1"/>
        <end position="20"/>
    </location>
</feature>
<keyword evidence="3" id="KW-1185">Reference proteome</keyword>
<dbReference type="Proteomes" id="UP000245783">
    <property type="component" value="Unassembled WGS sequence"/>
</dbReference>
<feature type="chain" id="PRO_5016351589" description="Secreted protein" evidence="1">
    <location>
        <begin position="21"/>
        <end position="91"/>
    </location>
</feature>
<name>A0A316VSL2_9BASI</name>
<dbReference type="AlphaFoldDB" id="A0A316VSL2"/>
<evidence type="ECO:0000313" key="2">
    <source>
        <dbReference type="EMBL" id="PWN39181.1"/>
    </source>
</evidence>
<protein>
    <recommendedName>
        <fullName evidence="4">Secreted protein</fullName>
    </recommendedName>
</protein>
<keyword evidence="1" id="KW-0732">Signal</keyword>
<evidence type="ECO:0000256" key="1">
    <source>
        <dbReference type="SAM" id="SignalP"/>
    </source>
</evidence>
<evidence type="ECO:0000313" key="3">
    <source>
        <dbReference type="Proteomes" id="UP000245783"/>
    </source>
</evidence>
<dbReference type="EMBL" id="KZ819487">
    <property type="protein sequence ID" value="PWN39181.1"/>
    <property type="molecule type" value="Genomic_DNA"/>
</dbReference>
<sequence>MFVFSRRVLALASLLRMAELLDFGWIEAFLGSSAGASVRPHSQASHAAQGVGHGTACDREEAGWLPLWVGTSQSDEVQRSVARCGRLDVGR</sequence>
<dbReference type="RefSeq" id="XP_025366341.1">
    <property type="nucleotide sequence ID" value="XM_025514912.1"/>
</dbReference>
<dbReference type="GeneID" id="37036782"/>
<dbReference type="InParanoid" id="A0A316VSL2"/>
<proteinExistence type="predicted"/>